<accession>A0A0P7BA25</accession>
<organism evidence="2 3">
    <name type="scientific">Neonectria ditissima</name>
    <dbReference type="NCBI Taxonomy" id="78410"/>
    <lineage>
        <taxon>Eukaryota</taxon>
        <taxon>Fungi</taxon>
        <taxon>Dikarya</taxon>
        <taxon>Ascomycota</taxon>
        <taxon>Pezizomycotina</taxon>
        <taxon>Sordariomycetes</taxon>
        <taxon>Hypocreomycetidae</taxon>
        <taxon>Hypocreales</taxon>
        <taxon>Nectriaceae</taxon>
        <taxon>Neonectria</taxon>
    </lineage>
</organism>
<keyword evidence="3" id="KW-1185">Reference proteome</keyword>
<evidence type="ECO:0000259" key="1">
    <source>
        <dbReference type="PROSITE" id="PS51819"/>
    </source>
</evidence>
<dbReference type="InterPro" id="IPR029068">
    <property type="entry name" value="Glyas_Bleomycin-R_OHBP_Dase"/>
</dbReference>
<gene>
    <name evidence="2" type="ORF">AK830_g7492</name>
</gene>
<dbReference type="STRING" id="78410.A0A0P7BA25"/>
<comment type="caution">
    <text evidence="2">The sequence shown here is derived from an EMBL/GenBank/DDBJ whole genome shotgun (WGS) entry which is preliminary data.</text>
</comment>
<dbReference type="OrthoDB" id="447346at2759"/>
<dbReference type="PANTHER" id="PTHR33993:SF2">
    <property type="entry name" value="VOC DOMAIN-CONTAINING PROTEIN"/>
    <property type="match status" value="1"/>
</dbReference>
<dbReference type="EMBL" id="LKCW01000117">
    <property type="protein sequence ID" value="KPM39057.1"/>
    <property type="molecule type" value="Genomic_DNA"/>
</dbReference>
<dbReference type="InterPro" id="IPR037523">
    <property type="entry name" value="VOC_core"/>
</dbReference>
<dbReference type="Pfam" id="PF00903">
    <property type="entry name" value="Glyoxalase"/>
    <property type="match status" value="1"/>
</dbReference>
<evidence type="ECO:0000313" key="2">
    <source>
        <dbReference type="EMBL" id="KPM39057.1"/>
    </source>
</evidence>
<proteinExistence type="predicted"/>
<evidence type="ECO:0000313" key="3">
    <source>
        <dbReference type="Proteomes" id="UP000050424"/>
    </source>
</evidence>
<name>A0A0P7BA25_9HYPO</name>
<dbReference type="AlphaFoldDB" id="A0A0P7BA25"/>
<dbReference type="InterPro" id="IPR004360">
    <property type="entry name" value="Glyas_Fos-R_dOase_dom"/>
</dbReference>
<protein>
    <recommendedName>
        <fullName evidence="1">VOC domain-containing protein</fullName>
    </recommendedName>
</protein>
<dbReference type="SUPFAM" id="SSF54593">
    <property type="entry name" value="Glyoxalase/Bleomycin resistance protein/Dihydroxybiphenyl dioxygenase"/>
    <property type="match status" value="1"/>
</dbReference>
<reference evidence="2 3" key="1">
    <citation type="submission" date="2015-09" db="EMBL/GenBank/DDBJ databases">
        <title>Draft genome of a European isolate of the apple canker pathogen Neonectria ditissima.</title>
        <authorList>
            <person name="Gomez-Cortecero A."/>
            <person name="Harrison R.J."/>
            <person name="Armitage A.D."/>
        </authorList>
    </citation>
    <scope>NUCLEOTIDE SEQUENCE [LARGE SCALE GENOMIC DNA]</scope>
    <source>
        <strain evidence="2 3">R09/05</strain>
    </source>
</reference>
<dbReference type="PROSITE" id="PS51819">
    <property type="entry name" value="VOC"/>
    <property type="match status" value="1"/>
</dbReference>
<dbReference type="PANTHER" id="PTHR33993">
    <property type="entry name" value="GLYOXALASE-RELATED"/>
    <property type="match status" value="1"/>
</dbReference>
<dbReference type="Gene3D" id="3.10.180.10">
    <property type="entry name" value="2,3-Dihydroxybiphenyl 1,2-Dioxygenase, domain 1"/>
    <property type="match status" value="1"/>
</dbReference>
<dbReference type="InterPro" id="IPR052164">
    <property type="entry name" value="Anthracycline_SecMetBiosynth"/>
</dbReference>
<feature type="domain" description="VOC" evidence="1">
    <location>
        <begin position="12"/>
        <end position="134"/>
    </location>
</feature>
<sequence>MTSEWEPPAFGTPCWMAIPAKDVGRASQFYDTVFKLPFKDQPASYSKERIRMFDFNPSLNMSGGIHIAPDDTGSFTTGKGGVCLNWFVEDVDAIAEVIEKAGGKMLSEKVKEGENGLYRYFEDTEGTVGAVYQMVA</sequence>
<dbReference type="Proteomes" id="UP000050424">
    <property type="component" value="Unassembled WGS sequence"/>
</dbReference>